<dbReference type="Proteomes" id="UP000075238">
    <property type="component" value="Chromosome 2"/>
</dbReference>
<gene>
    <name evidence="1" type="ORF">A2G96_27220</name>
</gene>
<dbReference type="RefSeq" id="WP_062803281.1">
    <property type="nucleotide sequence ID" value="NZ_CP014845.1"/>
</dbReference>
<dbReference type="EMBL" id="CP014845">
    <property type="protein sequence ID" value="AMR81481.1"/>
    <property type="molecule type" value="Genomic_DNA"/>
</dbReference>
<accession>A0A142JTR9</accession>
<dbReference type="KEGG" id="cnan:A2G96_27220"/>
<name>A0A142JTR9_9BURK</name>
<dbReference type="OrthoDB" id="8967376at2"/>
<organism evidence="1 2">
    <name type="scientific">Cupriavidus nantongensis</name>
    <dbReference type="NCBI Taxonomy" id="1796606"/>
    <lineage>
        <taxon>Bacteria</taxon>
        <taxon>Pseudomonadati</taxon>
        <taxon>Pseudomonadota</taxon>
        <taxon>Betaproteobacteria</taxon>
        <taxon>Burkholderiales</taxon>
        <taxon>Burkholderiaceae</taxon>
        <taxon>Cupriavidus</taxon>
    </lineage>
</organism>
<keyword evidence="2" id="KW-1185">Reference proteome</keyword>
<proteinExistence type="predicted"/>
<dbReference type="AlphaFoldDB" id="A0A142JTR9"/>
<reference evidence="1 2" key="1">
    <citation type="submission" date="2016-03" db="EMBL/GenBank/DDBJ databases">
        <title>Complete genome sequence of a novel chlorpyrifos degrading bacterium, Cupriavidus nantongensis sp. X1.</title>
        <authorList>
            <person name="Fang L."/>
        </authorList>
    </citation>
    <scope>NUCLEOTIDE SEQUENCE [LARGE SCALE GENOMIC DNA]</scope>
    <source>
        <strain evidence="1 2">X1</strain>
    </source>
</reference>
<protein>
    <submittedName>
        <fullName evidence="1">Uncharacterized protein</fullName>
    </submittedName>
</protein>
<sequence>MNRKGLVDAAMALEDLAAGNVPAPAQVAAGAAALEKLHADFPAWRDVGDALFGLKALAGGSGMGLDAKGRQRAGRLADVVRSLIDQI</sequence>
<evidence type="ECO:0000313" key="1">
    <source>
        <dbReference type="EMBL" id="AMR81481.1"/>
    </source>
</evidence>
<evidence type="ECO:0000313" key="2">
    <source>
        <dbReference type="Proteomes" id="UP000075238"/>
    </source>
</evidence>